<evidence type="ECO:0000256" key="1">
    <source>
        <dbReference type="SAM" id="MobiDB-lite"/>
    </source>
</evidence>
<protein>
    <submittedName>
        <fullName evidence="2">Uncharacterized protein</fullName>
    </submittedName>
</protein>
<evidence type="ECO:0000313" key="2">
    <source>
        <dbReference type="EMBL" id="MED6162014.1"/>
    </source>
</evidence>
<keyword evidence="3" id="KW-1185">Reference proteome</keyword>
<dbReference type="EMBL" id="JASCZI010121504">
    <property type="protein sequence ID" value="MED6162014.1"/>
    <property type="molecule type" value="Genomic_DNA"/>
</dbReference>
<dbReference type="Proteomes" id="UP001341840">
    <property type="component" value="Unassembled WGS sequence"/>
</dbReference>
<gene>
    <name evidence="2" type="ORF">PIB30_066349</name>
</gene>
<feature type="region of interest" description="Disordered" evidence="1">
    <location>
        <begin position="125"/>
        <end position="144"/>
    </location>
</feature>
<feature type="region of interest" description="Disordered" evidence="1">
    <location>
        <begin position="83"/>
        <end position="104"/>
    </location>
</feature>
<feature type="compositionally biased region" description="Polar residues" evidence="1">
    <location>
        <begin position="86"/>
        <end position="101"/>
    </location>
</feature>
<accession>A0ABU6UM96</accession>
<name>A0ABU6UM96_9FABA</name>
<proteinExistence type="predicted"/>
<comment type="caution">
    <text evidence="2">The sequence shown here is derived from an EMBL/GenBank/DDBJ whole genome shotgun (WGS) entry which is preliminary data.</text>
</comment>
<organism evidence="2 3">
    <name type="scientific">Stylosanthes scabra</name>
    <dbReference type="NCBI Taxonomy" id="79078"/>
    <lineage>
        <taxon>Eukaryota</taxon>
        <taxon>Viridiplantae</taxon>
        <taxon>Streptophyta</taxon>
        <taxon>Embryophyta</taxon>
        <taxon>Tracheophyta</taxon>
        <taxon>Spermatophyta</taxon>
        <taxon>Magnoliopsida</taxon>
        <taxon>eudicotyledons</taxon>
        <taxon>Gunneridae</taxon>
        <taxon>Pentapetalae</taxon>
        <taxon>rosids</taxon>
        <taxon>fabids</taxon>
        <taxon>Fabales</taxon>
        <taxon>Fabaceae</taxon>
        <taxon>Papilionoideae</taxon>
        <taxon>50 kb inversion clade</taxon>
        <taxon>dalbergioids sensu lato</taxon>
        <taxon>Dalbergieae</taxon>
        <taxon>Pterocarpus clade</taxon>
        <taxon>Stylosanthes</taxon>
    </lineage>
</organism>
<reference evidence="2 3" key="1">
    <citation type="journal article" date="2023" name="Plants (Basel)">
        <title>Bridging the Gap: Combining Genomics and Transcriptomics Approaches to Understand Stylosanthes scabra, an Orphan Legume from the Brazilian Caatinga.</title>
        <authorList>
            <person name="Ferreira-Neto J.R.C."/>
            <person name="da Silva M.D."/>
            <person name="Binneck E."/>
            <person name="de Melo N.F."/>
            <person name="da Silva R.H."/>
            <person name="de Melo A.L.T.M."/>
            <person name="Pandolfi V."/>
            <person name="Bustamante F.O."/>
            <person name="Brasileiro-Vidal A.C."/>
            <person name="Benko-Iseppon A.M."/>
        </authorList>
    </citation>
    <scope>NUCLEOTIDE SEQUENCE [LARGE SCALE GENOMIC DNA]</scope>
    <source>
        <tissue evidence="2">Leaves</tissue>
    </source>
</reference>
<sequence length="220" mass="24083">MSVEGTVSHKTSGLRCTHPTLSYFSTTTPPPTFAPVFAQIRNTLFRKSRGAYSHTFSTYPFVSALRNMEDFDPLQLLRSTVGGESASKTTASDGGNNLPSKTTDEEVVGDAVNLALTMDVGKVPNPKQFSTGKEGGPGTRVVDGNSKPAYSVNELLMMYMELSKGPPAVLDPFYSENEYWFRLLSKTHSSVILTFDVVGKDISKLRRFFVLKPKSVAQVL</sequence>
<evidence type="ECO:0000313" key="3">
    <source>
        <dbReference type="Proteomes" id="UP001341840"/>
    </source>
</evidence>